<dbReference type="GO" id="GO:0044205">
    <property type="term" value="P:'de novo' UMP biosynthetic process"/>
    <property type="evidence" value="ECO:0007669"/>
    <property type="project" value="UniProtKB-UniRule"/>
</dbReference>
<comment type="similarity">
    <text evidence="4 11">Belongs to the dihydroorotate dehydrogenase family. Type 1 subfamily.</text>
</comment>
<evidence type="ECO:0000313" key="13">
    <source>
        <dbReference type="Proteomes" id="UP000254912"/>
    </source>
</evidence>
<keyword evidence="10 11" id="KW-0560">Oxidoreductase</keyword>
<evidence type="ECO:0000256" key="10">
    <source>
        <dbReference type="ARBA" id="ARBA00023002"/>
    </source>
</evidence>
<dbReference type="InterPro" id="IPR050074">
    <property type="entry name" value="DHO_dehydrogenase"/>
</dbReference>
<dbReference type="GO" id="GO:1990663">
    <property type="term" value="F:dihydroorotate dehydrogenase (fumarate) activity"/>
    <property type="evidence" value="ECO:0007669"/>
    <property type="project" value="UniProtKB-EC"/>
</dbReference>
<comment type="catalytic activity">
    <reaction evidence="11">
        <text>(S)-dihydroorotate + A = orotate + AH2</text>
        <dbReference type="Rhea" id="RHEA:18073"/>
        <dbReference type="ChEBI" id="CHEBI:13193"/>
        <dbReference type="ChEBI" id="CHEBI:17499"/>
        <dbReference type="ChEBI" id="CHEBI:30839"/>
        <dbReference type="ChEBI" id="CHEBI:30864"/>
    </reaction>
</comment>
<comment type="caution">
    <text evidence="12">The sequence shown here is derived from an EMBL/GenBank/DDBJ whole genome shotgun (WGS) entry which is preliminary data.</text>
</comment>
<feature type="binding site" evidence="11">
    <location>
        <position position="23"/>
    </location>
    <ligand>
        <name>FMN</name>
        <dbReference type="ChEBI" id="CHEBI:58210"/>
    </ligand>
</feature>
<feature type="binding site" evidence="11">
    <location>
        <position position="221"/>
    </location>
    <ligand>
        <name>FMN</name>
        <dbReference type="ChEBI" id="CHEBI:58210"/>
    </ligand>
</feature>
<dbReference type="SUPFAM" id="SSF51395">
    <property type="entry name" value="FMN-linked oxidoreductases"/>
    <property type="match status" value="1"/>
</dbReference>
<feature type="binding site" evidence="11">
    <location>
        <begin position="247"/>
        <end position="248"/>
    </location>
    <ligand>
        <name>FMN</name>
        <dbReference type="ChEBI" id="CHEBI:58210"/>
    </ligand>
</feature>
<evidence type="ECO:0000256" key="9">
    <source>
        <dbReference type="ARBA" id="ARBA00022975"/>
    </source>
</evidence>
<evidence type="ECO:0000256" key="2">
    <source>
        <dbReference type="ARBA" id="ARBA00004496"/>
    </source>
</evidence>
<dbReference type="InterPro" id="IPR013785">
    <property type="entry name" value="Aldolase_TIM"/>
</dbReference>
<feature type="binding site" evidence="11">
    <location>
        <position position="47"/>
    </location>
    <ligand>
        <name>substrate</name>
    </ligand>
</feature>
<dbReference type="InterPro" id="IPR024920">
    <property type="entry name" value="Dihydroorotate_DH_1"/>
</dbReference>
<evidence type="ECO:0000256" key="11">
    <source>
        <dbReference type="HAMAP-Rule" id="MF_00224"/>
    </source>
</evidence>
<reference evidence="12 13" key="1">
    <citation type="submission" date="2018-07" db="EMBL/GenBank/DDBJ databases">
        <title>Genomic Encyclopedia of Type Strains, Phase III (KMG-III): the genomes of soil and plant-associated and newly described type strains.</title>
        <authorList>
            <person name="Whitman W."/>
        </authorList>
    </citation>
    <scope>NUCLEOTIDE SEQUENCE [LARGE SCALE GENOMIC DNA]</scope>
    <source>
        <strain evidence="12 13">CECT 7031</strain>
    </source>
</reference>
<dbReference type="Gene3D" id="3.20.20.70">
    <property type="entry name" value="Aldolase class I"/>
    <property type="match status" value="1"/>
</dbReference>
<dbReference type="InterPro" id="IPR005720">
    <property type="entry name" value="Dihydroorotate_DH_cat"/>
</dbReference>
<feature type="binding site" evidence="11">
    <location>
        <begin position="71"/>
        <end position="75"/>
    </location>
    <ligand>
        <name>substrate</name>
    </ligand>
</feature>
<organism evidence="12 13">
    <name type="scientific">Weissella soli</name>
    <dbReference type="NCBI Taxonomy" id="155866"/>
    <lineage>
        <taxon>Bacteria</taxon>
        <taxon>Bacillati</taxon>
        <taxon>Bacillota</taxon>
        <taxon>Bacilli</taxon>
        <taxon>Lactobacillales</taxon>
        <taxon>Lactobacillaceae</taxon>
        <taxon>Weissella</taxon>
    </lineage>
</organism>
<dbReference type="PANTHER" id="PTHR48109">
    <property type="entry name" value="DIHYDROOROTATE DEHYDROGENASE (QUINONE), MITOCHONDRIAL-RELATED"/>
    <property type="match status" value="1"/>
</dbReference>
<feature type="binding site" evidence="11">
    <location>
        <begin position="196"/>
        <end position="197"/>
    </location>
    <ligand>
        <name>substrate</name>
    </ligand>
</feature>
<evidence type="ECO:0000256" key="3">
    <source>
        <dbReference type="ARBA" id="ARBA00004725"/>
    </source>
</evidence>
<dbReference type="GeneID" id="94546318"/>
<feature type="binding site" evidence="11">
    <location>
        <position position="169"/>
    </location>
    <ligand>
        <name>FMN</name>
        <dbReference type="ChEBI" id="CHEBI:58210"/>
    </ligand>
</feature>
<name>A0A288QUH6_9LACO</name>
<dbReference type="UniPathway" id="UPA00070"/>
<dbReference type="FunFam" id="3.20.20.70:FF:000027">
    <property type="entry name" value="Dihydropyrimidine dehydrogenase [NADP(+)]"/>
    <property type="match status" value="1"/>
</dbReference>
<dbReference type="GO" id="GO:0005737">
    <property type="term" value="C:cytoplasm"/>
    <property type="evidence" value="ECO:0007669"/>
    <property type="project" value="UniProtKB-SubCell"/>
</dbReference>
<dbReference type="EC" id="1.3.-.-" evidence="11"/>
<comment type="cofactor">
    <cofactor evidence="11">
        <name>FMN</name>
        <dbReference type="ChEBI" id="CHEBI:58210"/>
    </cofactor>
    <text evidence="11">Binds 1 FMN per subunit.</text>
</comment>
<sequence>MSEKRLAVKLPGLDLKNPIMPSSGSLYYGLDHLDDFDLSKLGALVLKTTTVAERSGNPQPWIIGAAAGVMNSVGLANPGMEKVKRDFLPELAQALPNTPKMLSLAGESVAEYQQLAAFFGNDPYLDALEINLSCPNVDQGGLEFGVDPATAAAVITACRAVTDKPIYAKLSPNVTDIKPIAKAVEAAGAAGIVLINTVVGMSLDLNTRTPKLYRGTGGISGAAIHPIAVRFVYEARQAVKIPIIGVGGIESIDDVLELMLAGADAVQVGHANAVDPQIMEKLIDQLPAALDKYGFETVRDVTHGLKKFPVSVAEWNEVQHD</sequence>
<dbReference type="KEGG" id="wso:WSWS_01130"/>
<keyword evidence="13" id="KW-1185">Reference proteome</keyword>
<accession>A0A288QUH6</accession>
<evidence type="ECO:0000256" key="4">
    <source>
        <dbReference type="ARBA" id="ARBA00008008"/>
    </source>
</evidence>
<feature type="active site" description="Nucleophile" evidence="11">
    <location>
        <position position="134"/>
    </location>
</feature>
<dbReference type="NCBIfam" id="NF005574">
    <property type="entry name" value="PRK07259.1"/>
    <property type="match status" value="1"/>
</dbReference>
<dbReference type="AlphaFoldDB" id="A0A288QUH6"/>
<dbReference type="PROSITE" id="PS00912">
    <property type="entry name" value="DHODEHASE_2"/>
    <property type="match status" value="1"/>
</dbReference>
<evidence type="ECO:0000256" key="6">
    <source>
        <dbReference type="ARBA" id="ARBA00022490"/>
    </source>
</evidence>
<dbReference type="RefSeq" id="WP_070230356.1">
    <property type="nucleotide sequence ID" value="NZ_BJYO01000002.1"/>
</dbReference>
<dbReference type="InterPro" id="IPR033888">
    <property type="entry name" value="DHOD_1B"/>
</dbReference>
<keyword evidence="7 11" id="KW-0285">Flavoprotein</keyword>
<comment type="catalytic activity">
    <reaction evidence="1">
        <text>(S)-dihydroorotate + fumarate = orotate + succinate</text>
        <dbReference type="Rhea" id="RHEA:30059"/>
        <dbReference type="ChEBI" id="CHEBI:29806"/>
        <dbReference type="ChEBI" id="CHEBI:30031"/>
        <dbReference type="ChEBI" id="CHEBI:30839"/>
        <dbReference type="ChEBI" id="CHEBI:30864"/>
        <dbReference type="EC" id="1.3.98.1"/>
    </reaction>
</comment>
<dbReference type="InterPro" id="IPR001295">
    <property type="entry name" value="Dihydroorotate_DH_CS"/>
</dbReference>
<dbReference type="Pfam" id="PF01180">
    <property type="entry name" value="DHO_dh"/>
    <property type="match status" value="1"/>
</dbReference>
<keyword evidence="9 11" id="KW-0665">Pyrimidine biosynthesis</keyword>
<dbReference type="InterPro" id="IPR012135">
    <property type="entry name" value="Dihydroorotate_DH_1_2"/>
</dbReference>
<dbReference type="Proteomes" id="UP000254912">
    <property type="component" value="Unassembled WGS sequence"/>
</dbReference>
<evidence type="ECO:0000256" key="1">
    <source>
        <dbReference type="ARBA" id="ARBA00001694"/>
    </source>
</evidence>
<feature type="binding site" evidence="11">
    <location>
        <position position="131"/>
    </location>
    <ligand>
        <name>FMN</name>
        <dbReference type="ChEBI" id="CHEBI:58210"/>
    </ligand>
</feature>
<keyword evidence="8 11" id="KW-0288">FMN</keyword>
<dbReference type="NCBIfam" id="TIGR01037">
    <property type="entry name" value="pyrD_sub1_fam"/>
    <property type="match status" value="1"/>
</dbReference>
<dbReference type="InterPro" id="IPR049622">
    <property type="entry name" value="Dihydroorotate_DH_I"/>
</dbReference>
<dbReference type="GO" id="GO:0006207">
    <property type="term" value="P:'de novo' pyrimidine nucleobase biosynthetic process"/>
    <property type="evidence" value="ECO:0007669"/>
    <property type="project" value="InterPro"/>
</dbReference>
<evidence type="ECO:0000256" key="5">
    <source>
        <dbReference type="ARBA" id="ARBA00011738"/>
    </source>
</evidence>
<dbReference type="CDD" id="cd04740">
    <property type="entry name" value="DHOD_1B_like"/>
    <property type="match status" value="1"/>
</dbReference>
<dbReference type="PIRSF" id="PIRSF000164">
    <property type="entry name" value="DHO_oxidase"/>
    <property type="match status" value="1"/>
</dbReference>
<evidence type="ECO:0000256" key="8">
    <source>
        <dbReference type="ARBA" id="ARBA00022643"/>
    </source>
</evidence>
<comment type="pathway">
    <text evidence="3 11">Pyrimidine metabolism; UMP biosynthesis via de novo pathway.</text>
</comment>
<feature type="binding site" evidence="11">
    <location>
        <position position="131"/>
    </location>
    <ligand>
        <name>substrate</name>
    </ligand>
</feature>
<evidence type="ECO:0000313" key="12">
    <source>
        <dbReference type="EMBL" id="RDL12320.1"/>
    </source>
</evidence>
<dbReference type="EMBL" id="QRAS01000001">
    <property type="protein sequence ID" value="RDL12320.1"/>
    <property type="molecule type" value="Genomic_DNA"/>
</dbReference>
<comment type="subcellular location">
    <subcellularLocation>
        <location evidence="2 11">Cytoplasm</location>
    </subcellularLocation>
</comment>
<proteinExistence type="inferred from homology"/>
<evidence type="ECO:0000256" key="7">
    <source>
        <dbReference type="ARBA" id="ARBA00022630"/>
    </source>
</evidence>
<feature type="binding site" evidence="11">
    <location>
        <position position="195"/>
    </location>
    <ligand>
        <name>FMN</name>
        <dbReference type="ChEBI" id="CHEBI:58210"/>
    </ligand>
</feature>
<keyword evidence="6 11" id="KW-0963">Cytoplasm</keyword>
<comment type="subunit">
    <text evidence="5">Homodimer.</text>
</comment>
<comment type="function">
    <text evidence="11">Catalyzes the conversion of dihydroorotate to orotate.</text>
</comment>
<protein>
    <recommendedName>
        <fullName evidence="11">Dihydroorotate dehydrogenase</fullName>
        <shortName evidence="11">DHOD</shortName>
        <shortName evidence="11">DHODase</shortName>
        <shortName evidence="11">DHOdehase</shortName>
        <ecNumber evidence="11">1.3.-.-</ecNumber>
    </recommendedName>
</protein>
<feature type="binding site" evidence="11">
    <location>
        <begin position="47"/>
        <end position="48"/>
    </location>
    <ligand>
        <name>FMN</name>
        <dbReference type="ChEBI" id="CHEBI:58210"/>
    </ligand>
</feature>
<dbReference type="HAMAP" id="MF_00224">
    <property type="entry name" value="DHO_dh_type1"/>
    <property type="match status" value="1"/>
</dbReference>
<comment type="caution">
    <text evidence="11">Lacks conserved residue(s) required for the propagation of feature annotation.</text>
</comment>
<gene>
    <name evidence="11" type="primary">pyrD</name>
    <name evidence="12" type="ORF">DFP99_0759</name>
</gene>
<dbReference type="PANTHER" id="PTHR48109:SF1">
    <property type="entry name" value="DIHYDROOROTATE DEHYDROGENASE (FUMARATE)"/>
    <property type="match status" value="1"/>
</dbReference>